<organism evidence="1 2">
    <name type="scientific">Clostridium perfringens D str. JGS1721</name>
    <dbReference type="NCBI Taxonomy" id="488537"/>
    <lineage>
        <taxon>Bacteria</taxon>
        <taxon>Bacillati</taxon>
        <taxon>Bacillota</taxon>
        <taxon>Clostridia</taxon>
        <taxon>Eubacteriales</taxon>
        <taxon>Clostridiaceae</taxon>
        <taxon>Clostridium</taxon>
    </lineage>
</organism>
<proteinExistence type="predicted"/>
<dbReference type="Proteomes" id="UP000003188">
    <property type="component" value="Unassembled WGS sequence"/>
</dbReference>
<dbReference type="AlphaFoldDB" id="B1V6F9"/>
<sequence>MKKQELFKRKICKMKKFYENKSISDIMSFKQRSIIILTIIKWRV</sequence>
<evidence type="ECO:0000313" key="2">
    <source>
        <dbReference type="Proteomes" id="UP000003188"/>
    </source>
</evidence>
<accession>B1V6F9</accession>
<dbReference type="EMBL" id="ABOO01000045">
    <property type="protein sequence ID" value="EDT70611.1"/>
    <property type="molecule type" value="Genomic_DNA"/>
</dbReference>
<name>B1V6F9_CLOPF</name>
<comment type="caution">
    <text evidence="1">The sequence shown here is derived from an EMBL/GenBank/DDBJ whole genome shotgun (WGS) entry which is preliminary data.</text>
</comment>
<protein>
    <submittedName>
        <fullName evidence="1">Uncharacterized protein</fullName>
    </submittedName>
</protein>
<gene>
    <name evidence="1" type="ORF">CJD_1589</name>
</gene>
<evidence type="ECO:0000313" key="1">
    <source>
        <dbReference type="EMBL" id="EDT70611.1"/>
    </source>
</evidence>
<reference evidence="1 2" key="1">
    <citation type="submission" date="2008-03" db="EMBL/GenBank/DDBJ databases">
        <authorList>
            <person name="Paulsen I."/>
            <person name="Sebastian Y."/>
        </authorList>
    </citation>
    <scope>NUCLEOTIDE SEQUENCE [LARGE SCALE GENOMIC DNA]</scope>
    <source>
        <strain evidence="2">D str. JGS1721</strain>
    </source>
</reference>